<accession>A0A1V6S2D5</accession>
<evidence type="ECO:0000313" key="2">
    <source>
        <dbReference type="EMBL" id="OQE07906.1"/>
    </source>
</evidence>
<dbReference type="OrthoDB" id="9997739at2759"/>
<dbReference type="AlphaFoldDB" id="A0A1V6S2D5"/>
<gene>
    <name evidence="2" type="ORF">PENFLA_c148G04038</name>
    <name evidence="1" type="ORF">PENFLA_c150G07623</name>
</gene>
<evidence type="ECO:0008006" key="4">
    <source>
        <dbReference type="Google" id="ProtNLM"/>
    </source>
</evidence>
<reference evidence="1" key="1">
    <citation type="submission" date="2016-10" db="EMBL/GenBank/DDBJ databases">
        <title>Uncovering the secondary metabolism of Penicillium species provides insights into the evolution of 6-MSA pathways.</title>
        <authorList>
            <person name="Nielsen J.C."/>
            <person name="Nielsen J."/>
        </authorList>
    </citation>
    <scope>NUCLEOTIDE SEQUENCE [LARGE SCALE GENOMIC DNA]</scope>
    <source>
        <strain evidence="1">IBT 14082</strain>
    </source>
</reference>
<protein>
    <recommendedName>
        <fullName evidence="4">BTB domain-containing protein</fullName>
    </recommendedName>
</protein>
<sequence length="236" mass="27466">MKSGIVLFVVGKDRKRFLIHEELASSFPSEILRPPIVEEIDEVVFGRCCEFVYTGDYSAPSPIYDGIGKQSLTESVRRWDPARLTWNFFHPEKFPIVCADLRELLGQVNPTYRANDESSTDPKYSYADIFLCHAEMYRFAFRTGWTALCYLSLNRLLGLLANFALCEERTGDIVILFKFVFEKIDSEETEGMGDIKKLVGDYVLWNLEILMRDMDFQLVLKEMPSLETAFFRRMWK</sequence>
<evidence type="ECO:0000313" key="1">
    <source>
        <dbReference type="EMBL" id="OQE07899.1"/>
    </source>
</evidence>
<name>A0A1V6S2D5_9EURO</name>
<proteinExistence type="predicted"/>
<comment type="caution">
    <text evidence="1">The sequence shown here is derived from an EMBL/GenBank/DDBJ whole genome shotgun (WGS) entry which is preliminary data.</text>
</comment>
<dbReference type="Proteomes" id="UP000191342">
    <property type="component" value="Unassembled WGS sequence"/>
</dbReference>
<dbReference type="STRING" id="254877.A0A1V6S2D5"/>
<dbReference type="EMBL" id="MLQL01000148">
    <property type="protein sequence ID" value="OQE07906.1"/>
    <property type="molecule type" value="Genomic_DNA"/>
</dbReference>
<organism evidence="1 3">
    <name type="scientific">Penicillium flavigenum</name>
    <dbReference type="NCBI Taxonomy" id="254877"/>
    <lineage>
        <taxon>Eukaryota</taxon>
        <taxon>Fungi</taxon>
        <taxon>Dikarya</taxon>
        <taxon>Ascomycota</taxon>
        <taxon>Pezizomycotina</taxon>
        <taxon>Eurotiomycetes</taxon>
        <taxon>Eurotiomycetidae</taxon>
        <taxon>Eurotiales</taxon>
        <taxon>Aspergillaceae</taxon>
        <taxon>Penicillium</taxon>
    </lineage>
</organism>
<evidence type="ECO:0000313" key="3">
    <source>
        <dbReference type="Proteomes" id="UP000191342"/>
    </source>
</evidence>
<reference evidence="3" key="2">
    <citation type="journal article" date="2017" name="Nat. Microbiol.">
        <title>Global analysis of biosynthetic gene clusters reveals vast potential of secondary metabolite production in Penicillium species.</title>
        <authorList>
            <person name="Nielsen J.C."/>
            <person name="Grijseels S."/>
            <person name="Prigent S."/>
            <person name="Ji B."/>
            <person name="Dainat J."/>
            <person name="Nielsen K.F."/>
            <person name="Frisvad J.C."/>
            <person name="Workman M."/>
            <person name="Nielsen J."/>
        </authorList>
    </citation>
    <scope>NUCLEOTIDE SEQUENCE [LARGE SCALE GENOMIC DNA]</scope>
    <source>
        <strain evidence="3">IBT 14082</strain>
    </source>
</reference>
<dbReference type="EMBL" id="MLQL01000150">
    <property type="protein sequence ID" value="OQE07899.1"/>
    <property type="molecule type" value="Genomic_DNA"/>
</dbReference>
<keyword evidence="3" id="KW-1185">Reference proteome</keyword>